<dbReference type="OrthoDB" id="2900645at2759"/>
<comment type="caution">
    <text evidence="1">The sequence shown here is derived from an EMBL/GenBank/DDBJ whole genome shotgun (WGS) entry which is preliminary data.</text>
</comment>
<protein>
    <submittedName>
        <fullName evidence="1">Uncharacterized protein</fullName>
    </submittedName>
</protein>
<dbReference type="Proteomes" id="UP000772434">
    <property type="component" value="Unassembled WGS sequence"/>
</dbReference>
<evidence type="ECO:0000313" key="2">
    <source>
        <dbReference type="Proteomes" id="UP000772434"/>
    </source>
</evidence>
<dbReference type="EMBL" id="JADNRY010000128">
    <property type="protein sequence ID" value="KAF9064228.1"/>
    <property type="molecule type" value="Genomic_DNA"/>
</dbReference>
<reference evidence="1" key="1">
    <citation type="submission" date="2020-11" db="EMBL/GenBank/DDBJ databases">
        <authorList>
            <consortium name="DOE Joint Genome Institute"/>
            <person name="Ahrendt S."/>
            <person name="Riley R."/>
            <person name="Andreopoulos W."/>
            <person name="Labutti K."/>
            <person name="Pangilinan J."/>
            <person name="Ruiz-Duenas F.J."/>
            <person name="Barrasa J.M."/>
            <person name="Sanchez-Garcia M."/>
            <person name="Camarero S."/>
            <person name="Miyauchi S."/>
            <person name="Serrano A."/>
            <person name="Linde D."/>
            <person name="Babiker R."/>
            <person name="Drula E."/>
            <person name="Ayuso-Fernandez I."/>
            <person name="Pacheco R."/>
            <person name="Padilla G."/>
            <person name="Ferreira P."/>
            <person name="Barriuso J."/>
            <person name="Kellner H."/>
            <person name="Castanera R."/>
            <person name="Alfaro M."/>
            <person name="Ramirez L."/>
            <person name="Pisabarro A.G."/>
            <person name="Kuo A."/>
            <person name="Tritt A."/>
            <person name="Lipzen A."/>
            <person name="He G."/>
            <person name="Yan M."/>
            <person name="Ng V."/>
            <person name="Cullen D."/>
            <person name="Martin F."/>
            <person name="Rosso M.-N."/>
            <person name="Henrissat B."/>
            <person name="Hibbett D."/>
            <person name="Martinez A.T."/>
            <person name="Grigoriev I.V."/>
        </authorList>
    </citation>
    <scope>NUCLEOTIDE SEQUENCE</scope>
    <source>
        <strain evidence="1">AH 40177</strain>
    </source>
</reference>
<evidence type="ECO:0000313" key="1">
    <source>
        <dbReference type="EMBL" id="KAF9064228.1"/>
    </source>
</evidence>
<sequence>MDSGITTSAPHHEFILYILVTIDPSRIDEYLEHLRPIHKAVSSEPDSDKPARYFSRKAGIGIGMVQRGSSEERILSTLYGGCIAYVDKNLDTNLHFHCGIKAQSPAVSFFNASLSPNPITSG</sequence>
<organism evidence="1 2">
    <name type="scientific">Rhodocollybia butyracea</name>
    <dbReference type="NCBI Taxonomy" id="206335"/>
    <lineage>
        <taxon>Eukaryota</taxon>
        <taxon>Fungi</taxon>
        <taxon>Dikarya</taxon>
        <taxon>Basidiomycota</taxon>
        <taxon>Agaricomycotina</taxon>
        <taxon>Agaricomycetes</taxon>
        <taxon>Agaricomycetidae</taxon>
        <taxon>Agaricales</taxon>
        <taxon>Marasmiineae</taxon>
        <taxon>Omphalotaceae</taxon>
        <taxon>Rhodocollybia</taxon>
    </lineage>
</organism>
<accession>A0A9P5PIY0</accession>
<proteinExistence type="predicted"/>
<gene>
    <name evidence="1" type="ORF">BDP27DRAFT_1367366</name>
</gene>
<name>A0A9P5PIY0_9AGAR</name>
<keyword evidence="2" id="KW-1185">Reference proteome</keyword>
<dbReference type="AlphaFoldDB" id="A0A9P5PIY0"/>